<keyword evidence="2" id="KW-1003">Cell membrane</keyword>
<evidence type="ECO:0008006" key="11">
    <source>
        <dbReference type="Google" id="ProtNLM"/>
    </source>
</evidence>
<dbReference type="GO" id="GO:0009103">
    <property type="term" value="P:lipopolysaccharide biosynthetic process"/>
    <property type="evidence" value="ECO:0007669"/>
    <property type="project" value="TreeGrafter"/>
</dbReference>
<dbReference type="PANTHER" id="PTHR22926:SF3">
    <property type="entry name" value="UNDECAPRENYL-PHOSPHATE ALPHA-N-ACETYLGLUCOSAMINYL 1-PHOSPHATE TRANSFERASE"/>
    <property type="match status" value="1"/>
</dbReference>
<feature type="transmembrane region" description="Helical" evidence="8">
    <location>
        <begin position="251"/>
        <end position="270"/>
    </location>
</feature>
<feature type="transmembrane region" description="Helical" evidence="8">
    <location>
        <begin position="104"/>
        <end position="123"/>
    </location>
</feature>
<name>A0A1F5BI49_9BACT</name>
<gene>
    <name evidence="9" type="ORF">A2W60_03010</name>
</gene>
<dbReference type="GO" id="GO:0005886">
    <property type="term" value="C:plasma membrane"/>
    <property type="evidence" value="ECO:0007669"/>
    <property type="project" value="UniProtKB-SubCell"/>
</dbReference>
<feature type="transmembrane region" description="Helical" evidence="8">
    <location>
        <begin position="226"/>
        <end position="245"/>
    </location>
</feature>
<evidence type="ECO:0000256" key="8">
    <source>
        <dbReference type="SAM" id="Phobius"/>
    </source>
</evidence>
<keyword evidence="5 8" id="KW-1133">Transmembrane helix</keyword>
<feature type="transmembrane region" description="Helical" evidence="8">
    <location>
        <begin position="6"/>
        <end position="26"/>
    </location>
</feature>
<accession>A0A1F5BI49</accession>
<feature type="transmembrane region" description="Helical" evidence="8">
    <location>
        <begin position="173"/>
        <end position="193"/>
    </location>
</feature>
<keyword evidence="4 8" id="KW-0812">Transmembrane</keyword>
<dbReference type="GO" id="GO:0046872">
    <property type="term" value="F:metal ion binding"/>
    <property type="evidence" value="ECO:0007669"/>
    <property type="project" value="UniProtKB-KW"/>
</dbReference>
<comment type="subcellular location">
    <subcellularLocation>
        <location evidence="1">Cell membrane</location>
        <topology evidence="1">Multi-pass membrane protein</topology>
    </subcellularLocation>
</comment>
<comment type="cofactor">
    <cofactor evidence="7">
        <name>Mg(2+)</name>
        <dbReference type="ChEBI" id="CHEBI:18420"/>
    </cofactor>
</comment>
<dbReference type="AlphaFoldDB" id="A0A1F5BI49"/>
<feature type="transmembrane region" description="Helical" evidence="8">
    <location>
        <begin position="301"/>
        <end position="319"/>
    </location>
</feature>
<dbReference type="GO" id="GO:0044038">
    <property type="term" value="P:cell wall macromolecule biosynthetic process"/>
    <property type="evidence" value="ECO:0007669"/>
    <property type="project" value="TreeGrafter"/>
</dbReference>
<sequence>MFLYLKPFLIALALVFLFIFLIRHLSAKYNLFGPSVREDRRRIHFGNVSRFGGVALIFAFLSAIFLSGDIVIEKTHLGLIFASLLLLFYGVWDDLKNLKAKYQFAFQALAAMILIGAGVRVDYITNPFGGAVRLDQWQVCSDAGGICFSVLGSLFIFIWLIGMMNVMNWLDGIDGLAAGIGLIGSVILFLLSLNPDVNQPPLGILAAALAGVLIGFLVFNFHPAKVFLGTSGSIFLGFMLGSLAIFSGGKIATALLIMGLPILDALWVIWQRFKSGSSIFQADKRHLHHKLLESGFSQNQIVGLFAFTSGVFAVSALFLQSRGKIVALLLLLVVVILLAKLSLVLSGLMARKSSGET</sequence>
<keyword evidence="7" id="KW-0460">Magnesium</keyword>
<comment type="caution">
    <text evidence="9">The sequence shown here is derived from an EMBL/GenBank/DDBJ whole genome shotgun (WGS) entry which is preliminary data.</text>
</comment>
<evidence type="ECO:0000256" key="4">
    <source>
        <dbReference type="ARBA" id="ARBA00022692"/>
    </source>
</evidence>
<evidence type="ECO:0000256" key="1">
    <source>
        <dbReference type="ARBA" id="ARBA00004651"/>
    </source>
</evidence>
<feature type="binding site" evidence="7">
    <location>
        <position position="168"/>
    </location>
    <ligand>
        <name>Mg(2+)</name>
        <dbReference type="ChEBI" id="CHEBI:18420"/>
    </ligand>
</feature>
<keyword evidence="3" id="KW-0808">Transferase</keyword>
<evidence type="ECO:0000256" key="2">
    <source>
        <dbReference type="ARBA" id="ARBA00022475"/>
    </source>
</evidence>
<dbReference type="CDD" id="cd06853">
    <property type="entry name" value="GT_WecA_like"/>
    <property type="match status" value="1"/>
</dbReference>
<feature type="transmembrane region" description="Helical" evidence="8">
    <location>
        <begin position="47"/>
        <end position="68"/>
    </location>
</feature>
<feature type="transmembrane region" description="Helical" evidence="8">
    <location>
        <begin position="143"/>
        <end position="161"/>
    </location>
</feature>
<feature type="transmembrane region" description="Helical" evidence="8">
    <location>
        <begin position="325"/>
        <end position="350"/>
    </location>
</feature>
<dbReference type="GO" id="GO:0016780">
    <property type="term" value="F:phosphotransferase activity, for other substituted phosphate groups"/>
    <property type="evidence" value="ECO:0007669"/>
    <property type="project" value="InterPro"/>
</dbReference>
<feature type="transmembrane region" description="Helical" evidence="8">
    <location>
        <begin position="74"/>
        <end position="92"/>
    </location>
</feature>
<protein>
    <recommendedName>
        <fullName evidence="11">Undecaprenyl-phosphate alpha-N-acetylglucosaminyl 1-phosphate transferase</fullName>
    </recommendedName>
</protein>
<evidence type="ECO:0000313" key="10">
    <source>
        <dbReference type="Proteomes" id="UP000179184"/>
    </source>
</evidence>
<evidence type="ECO:0000256" key="3">
    <source>
        <dbReference type="ARBA" id="ARBA00022679"/>
    </source>
</evidence>
<evidence type="ECO:0000256" key="5">
    <source>
        <dbReference type="ARBA" id="ARBA00022989"/>
    </source>
</evidence>
<proteinExistence type="predicted"/>
<reference evidence="9 10" key="1">
    <citation type="journal article" date="2016" name="Nat. Commun.">
        <title>Thousands of microbial genomes shed light on interconnected biogeochemical processes in an aquifer system.</title>
        <authorList>
            <person name="Anantharaman K."/>
            <person name="Brown C.T."/>
            <person name="Hug L.A."/>
            <person name="Sharon I."/>
            <person name="Castelle C.J."/>
            <person name="Probst A.J."/>
            <person name="Thomas B.C."/>
            <person name="Singh A."/>
            <person name="Wilkins M.J."/>
            <person name="Karaoz U."/>
            <person name="Brodie E.L."/>
            <person name="Williams K.H."/>
            <person name="Hubbard S.S."/>
            <person name="Banfield J.F."/>
        </authorList>
    </citation>
    <scope>NUCLEOTIDE SEQUENCE [LARGE SCALE GENOMIC DNA]</scope>
</reference>
<dbReference type="Proteomes" id="UP000179184">
    <property type="component" value="Unassembled WGS sequence"/>
</dbReference>
<dbReference type="PANTHER" id="PTHR22926">
    <property type="entry name" value="PHOSPHO-N-ACETYLMURAMOYL-PENTAPEPTIDE-TRANSFERASE"/>
    <property type="match status" value="1"/>
</dbReference>
<dbReference type="EMBL" id="MEYN01000029">
    <property type="protein sequence ID" value="OGD30275.1"/>
    <property type="molecule type" value="Genomic_DNA"/>
</dbReference>
<evidence type="ECO:0000313" key="9">
    <source>
        <dbReference type="EMBL" id="OGD30275.1"/>
    </source>
</evidence>
<dbReference type="InterPro" id="IPR000715">
    <property type="entry name" value="Glycosyl_transferase_4"/>
</dbReference>
<dbReference type="Pfam" id="PF00953">
    <property type="entry name" value="Glycos_transf_4"/>
    <property type="match status" value="1"/>
</dbReference>
<keyword evidence="7" id="KW-0479">Metal-binding</keyword>
<organism evidence="9 10">
    <name type="scientific">Candidatus Azambacteria bacterium RIFCSPHIGHO2_02_46_12</name>
    <dbReference type="NCBI Taxonomy" id="1797295"/>
    <lineage>
        <taxon>Bacteria</taxon>
        <taxon>Candidatus Azamiibacteriota</taxon>
    </lineage>
</organism>
<dbReference type="GO" id="GO:0071555">
    <property type="term" value="P:cell wall organization"/>
    <property type="evidence" value="ECO:0007669"/>
    <property type="project" value="TreeGrafter"/>
</dbReference>
<evidence type="ECO:0000256" key="7">
    <source>
        <dbReference type="PIRSR" id="PIRSR600715-1"/>
    </source>
</evidence>
<feature type="transmembrane region" description="Helical" evidence="8">
    <location>
        <begin position="199"/>
        <end position="219"/>
    </location>
</feature>
<evidence type="ECO:0000256" key="6">
    <source>
        <dbReference type="ARBA" id="ARBA00023136"/>
    </source>
</evidence>
<keyword evidence="6 8" id="KW-0472">Membrane</keyword>